<evidence type="ECO:0000256" key="2">
    <source>
        <dbReference type="SAM" id="Phobius"/>
    </source>
</evidence>
<keyword evidence="2" id="KW-0472">Membrane</keyword>
<name>A0A537JCN8_9BACT</name>
<dbReference type="AlphaFoldDB" id="A0A537JCN8"/>
<feature type="transmembrane region" description="Helical" evidence="2">
    <location>
        <begin position="96"/>
        <end position="119"/>
    </location>
</feature>
<evidence type="ECO:0000313" key="4">
    <source>
        <dbReference type="Proteomes" id="UP000318093"/>
    </source>
</evidence>
<gene>
    <name evidence="3" type="ORF">E6H03_07365</name>
</gene>
<dbReference type="Proteomes" id="UP000318093">
    <property type="component" value="Unassembled WGS sequence"/>
</dbReference>
<protein>
    <submittedName>
        <fullName evidence="3">Uncharacterized protein</fullName>
    </submittedName>
</protein>
<comment type="caution">
    <text evidence="3">The sequence shown here is derived from an EMBL/GenBank/DDBJ whole genome shotgun (WGS) entry which is preliminary data.</text>
</comment>
<keyword evidence="2" id="KW-0812">Transmembrane</keyword>
<evidence type="ECO:0000256" key="1">
    <source>
        <dbReference type="SAM" id="MobiDB-lite"/>
    </source>
</evidence>
<organism evidence="3 4">
    <name type="scientific">Candidatus Segetimicrobium genomatis</name>
    <dbReference type="NCBI Taxonomy" id="2569760"/>
    <lineage>
        <taxon>Bacteria</taxon>
        <taxon>Bacillati</taxon>
        <taxon>Candidatus Sysuimicrobiota</taxon>
        <taxon>Candidatus Sysuimicrobiia</taxon>
        <taxon>Candidatus Sysuimicrobiales</taxon>
        <taxon>Candidatus Segetimicrobiaceae</taxon>
        <taxon>Candidatus Segetimicrobium</taxon>
    </lineage>
</organism>
<sequence>MRISLAPETAQQIRDALGDGVDLAPESVPAVLARLAVEAPAIYSEVLAQISGSQIRLDSESELHKRRRRNTLRRLFFSWGEYETGVGDRVFAKRHIAAAVPLSAAALTLVVLAAALVFGHRPIPSTGPRSAAPEMPAHTPTFTPGRPAVRGHIEGPPPFSSFPAESAGFASVASGSPLVVRTETDPARNAGVSARSGTAVPVIYNRTAGSAGDRPAAASDVPSSPAEPTGEAVESTHPLVPGTRLSGRLVTG</sequence>
<feature type="compositionally biased region" description="Low complexity" evidence="1">
    <location>
        <begin position="215"/>
        <end position="228"/>
    </location>
</feature>
<keyword evidence="2" id="KW-1133">Transmembrane helix</keyword>
<dbReference type="EMBL" id="VBAN01000222">
    <property type="protein sequence ID" value="TMI81112.1"/>
    <property type="molecule type" value="Genomic_DNA"/>
</dbReference>
<feature type="region of interest" description="Disordered" evidence="1">
    <location>
        <begin position="208"/>
        <end position="252"/>
    </location>
</feature>
<accession>A0A537JCN8</accession>
<proteinExistence type="predicted"/>
<feature type="non-terminal residue" evidence="3">
    <location>
        <position position="252"/>
    </location>
</feature>
<reference evidence="3 4" key="1">
    <citation type="journal article" date="2019" name="Nat. Microbiol.">
        <title>Mediterranean grassland soil C-N compound turnover is dependent on rainfall and depth, and is mediated by genomically divergent microorganisms.</title>
        <authorList>
            <person name="Diamond S."/>
            <person name="Andeer P.F."/>
            <person name="Li Z."/>
            <person name="Crits-Christoph A."/>
            <person name="Burstein D."/>
            <person name="Anantharaman K."/>
            <person name="Lane K.R."/>
            <person name="Thomas B.C."/>
            <person name="Pan C."/>
            <person name="Northen T.R."/>
            <person name="Banfield J.F."/>
        </authorList>
    </citation>
    <scope>NUCLEOTIDE SEQUENCE [LARGE SCALE GENOMIC DNA]</scope>
    <source>
        <strain evidence="3">NP_6</strain>
    </source>
</reference>
<evidence type="ECO:0000313" key="3">
    <source>
        <dbReference type="EMBL" id="TMI81112.1"/>
    </source>
</evidence>